<evidence type="ECO:0000313" key="7">
    <source>
        <dbReference type="Proteomes" id="UP001198571"/>
    </source>
</evidence>
<protein>
    <submittedName>
        <fullName evidence="6">LysR family transcriptional regulator</fullName>
    </submittedName>
</protein>
<dbReference type="InterPro" id="IPR000847">
    <property type="entry name" value="LysR_HTH_N"/>
</dbReference>
<dbReference type="SUPFAM" id="SSF53850">
    <property type="entry name" value="Periplasmic binding protein-like II"/>
    <property type="match status" value="1"/>
</dbReference>
<dbReference type="InterPro" id="IPR036390">
    <property type="entry name" value="WH_DNA-bd_sf"/>
</dbReference>
<dbReference type="PRINTS" id="PR00039">
    <property type="entry name" value="HTHLYSR"/>
</dbReference>
<evidence type="ECO:0000256" key="4">
    <source>
        <dbReference type="ARBA" id="ARBA00023163"/>
    </source>
</evidence>
<dbReference type="PANTHER" id="PTHR30126">
    <property type="entry name" value="HTH-TYPE TRANSCRIPTIONAL REGULATOR"/>
    <property type="match status" value="1"/>
</dbReference>
<dbReference type="PROSITE" id="PS50931">
    <property type="entry name" value="HTH_LYSR"/>
    <property type="match status" value="1"/>
</dbReference>
<evidence type="ECO:0000256" key="2">
    <source>
        <dbReference type="ARBA" id="ARBA00023015"/>
    </source>
</evidence>
<dbReference type="InterPro" id="IPR005119">
    <property type="entry name" value="LysR_subst-bd"/>
</dbReference>
<evidence type="ECO:0000256" key="1">
    <source>
        <dbReference type="ARBA" id="ARBA00009437"/>
    </source>
</evidence>
<dbReference type="Pfam" id="PF03466">
    <property type="entry name" value="LysR_substrate"/>
    <property type="match status" value="1"/>
</dbReference>
<dbReference type="PANTHER" id="PTHR30126:SF21">
    <property type="entry name" value="TRANSCRIPTIONAL REGULATOR-RELATED"/>
    <property type="match status" value="1"/>
</dbReference>
<dbReference type="Gene3D" id="3.40.190.10">
    <property type="entry name" value="Periplasmic binding protein-like II"/>
    <property type="match status" value="2"/>
</dbReference>
<proteinExistence type="inferred from homology"/>
<comment type="similarity">
    <text evidence="1">Belongs to the LysR transcriptional regulatory family.</text>
</comment>
<feature type="domain" description="HTH lysR-type" evidence="5">
    <location>
        <begin position="1"/>
        <end position="58"/>
    </location>
</feature>
<dbReference type="SUPFAM" id="SSF46785">
    <property type="entry name" value="Winged helix' DNA-binding domain"/>
    <property type="match status" value="1"/>
</dbReference>
<dbReference type="EMBL" id="JACDXX010000009">
    <property type="protein sequence ID" value="MCB5410549.1"/>
    <property type="molecule type" value="Genomic_DNA"/>
</dbReference>
<name>A0ABS8CME8_9RHOB</name>
<evidence type="ECO:0000313" key="6">
    <source>
        <dbReference type="EMBL" id="MCB5410549.1"/>
    </source>
</evidence>
<sequence length="289" mass="32099">MELQLIRSFLEVAESGSFAAASDRLFVTQSAVSLRIQRLEDQLGQPLFSRSNDGVALTTAGREFRGYAETILGHWEQARQRVSATGEARQKLAIGAKSELWSGLGFRWLDLLGAARPDLQIEALSDRSEALAQALLSDMLQVILSYTPLTRAGVSSLPLFEEKMILVSTEKGISAAAPGEGYIRVEAGEDFARFHQEELPHLQNPSLVMALGGLTRGFLLSRSASAYLPEREVHDDLRQGRLYRVAQAPVFTRQTWVIWRESMDQKIRNVAEATLNTALEDMKTTADRH</sequence>
<dbReference type="InterPro" id="IPR036388">
    <property type="entry name" value="WH-like_DNA-bd_sf"/>
</dbReference>
<keyword evidence="4" id="KW-0804">Transcription</keyword>
<keyword evidence="7" id="KW-1185">Reference proteome</keyword>
<dbReference type="Proteomes" id="UP001198571">
    <property type="component" value="Unassembled WGS sequence"/>
</dbReference>
<comment type="caution">
    <text evidence="6">The sequence shown here is derived from an EMBL/GenBank/DDBJ whole genome shotgun (WGS) entry which is preliminary data.</text>
</comment>
<organism evidence="6 7">
    <name type="scientific">Pseudogemmobacter faecipullorum</name>
    <dbReference type="NCBI Taxonomy" id="2755041"/>
    <lineage>
        <taxon>Bacteria</taxon>
        <taxon>Pseudomonadati</taxon>
        <taxon>Pseudomonadota</taxon>
        <taxon>Alphaproteobacteria</taxon>
        <taxon>Rhodobacterales</taxon>
        <taxon>Paracoccaceae</taxon>
        <taxon>Pseudogemmobacter</taxon>
    </lineage>
</organism>
<reference evidence="6 7" key="1">
    <citation type="submission" date="2020-07" db="EMBL/GenBank/DDBJ databases">
        <title>Pseudogemmobacter sp. nov., isolated from poultry manure in Taiwan.</title>
        <authorList>
            <person name="Lin S.-Y."/>
            <person name="Tang Y.-S."/>
            <person name="Young C.-C."/>
        </authorList>
    </citation>
    <scope>NUCLEOTIDE SEQUENCE [LARGE SCALE GENOMIC DNA]</scope>
    <source>
        <strain evidence="6 7">CC-YST710</strain>
    </source>
</reference>
<dbReference type="Gene3D" id="1.10.10.10">
    <property type="entry name" value="Winged helix-like DNA-binding domain superfamily/Winged helix DNA-binding domain"/>
    <property type="match status" value="1"/>
</dbReference>
<dbReference type="RefSeq" id="WP_226935554.1">
    <property type="nucleotide sequence ID" value="NZ_JACDXX010000009.1"/>
</dbReference>
<keyword evidence="2" id="KW-0805">Transcription regulation</keyword>
<accession>A0ABS8CME8</accession>
<gene>
    <name evidence="6" type="ORF">H0485_11130</name>
</gene>
<keyword evidence="3" id="KW-0238">DNA-binding</keyword>
<evidence type="ECO:0000256" key="3">
    <source>
        <dbReference type="ARBA" id="ARBA00023125"/>
    </source>
</evidence>
<dbReference type="Pfam" id="PF00126">
    <property type="entry name" value="HTH_1"/>
    <property type="match status" value="1"/>
</dbReference>
<evidence type="ECO:0000259" key="5">
    <source>
        <dbReference type="PROSITE" id="PS50931"/>
    </source>
</evidence>